<comment type="caution">
    <text evidence="1">The sequence shown here is derived from an EMBL/GenBank/DDBJ whole genome shotgun (WGS) entry which is preliminary data.</text>
</comment>
<evidence type="ECO:0000313" key="1">
    <source>
        <dbReference type="EMBL" id="CAG9324929.1"/>
    </source>
</evidence>
<organism evidence="1 2">
    <name type="scientific">Blepharisma stoltei</name>
    <dbReference type="NCBI Taxonomy" id="1481888"/>
    <lineage>
        <taxon>Eukaryota</taxon>
        <taxon>Sar</taxon>
        <taxon>Alveolata</taxon>
        <taxon>Ciliophora</taxon>
        <taxon>Postciliodesmatophora</taxon>
        <taxon>Heterotrichea</taxon>
        <taxon>Heterotrichida</taxon>
        <taxon>Blepharismidae</taxon>
        <taxon>Blepharisma</taxon>
    </lineage>
</organism>
<dbReference type="AlphaFoldDB" id="A0AAU9JVM0"/>
<evidence type="ECO:0000313" key="2">
    <source>
        <dbReference type="Proteomes" id="UP001162131"/>
    </source>
</evidence>
<name>A0AAU9JVM0_9CILI</name>
<dbReference type="EMBL" id="CAJZBQ010000037">
    <property type="protein sequence ID" value="CAG9324929.1"/>
    <property type="molecule type" value="Genomic_DNA"/>
</dbReference>
<protein>
    <submittedName>
        <fullName evidence="1">Uncharacterized protein</fullName>
    </submittedName>
</protein>
<proteinExistence type="predicted"/>
<sequence length="92" mass="10149">MGISLAALPLNAQNALMISASSARTVKVAQVVSNAIKLYLFQIRWMLRKPLVAKKENLLALLIYNAKTVLIQIANTVKIAETVQFVNNAKRN</sequence>
<reference evidence="1" key="1">
    <citation type="submission" date="2021-09" db="EMBL/GenBank/DDBJ databases">
        <authorList>
            <consortium name="AG Swart"/>
            <person name="Singh M."/>
            <person name="Singh A."/>
            <person name="Seah K."/>
            <person name="Emmerich C."/>
        </authorList>
    </citation>
    <scope>NUCLEOTIDE SEQUENCE</scope>
    <source>
        <strain evidence="1">ATCC30299</strain>
    </source>
</reference>
<keyword evidence="2" id="KW-1185">Reference proteome</keyword>
<dbReference type="Proteomes" id="UP001162131">
    <property type="component" value="Unassembled WGS sequence"/>
</dbReference>
<accession>A0AAU9JVM0</accession>
<gene>
    <name evidence="1" type="ORF">BSTOLATCC_MIC37675</name>
</gene>